<reference evidence="13" key="1">
    <citation type="submission" date="2021-01" db="EMBL/GenBank/DDBJ databases">
        <authorList>
            <person name="Corre E."/>
            <person name="Pelletier E."/>
            <person name="Niang G."/>
            <person name="Scheremetjew M."/>
            <person name="Finn R."/>
            <person name="Kale V."/>
            <person name="Holt S."/>
            <person name="Cochrane G."/>
            <person name="Meng A."/>
            <person name="Brown T."/>
            <person name="Cohen L."/>
        </authorList>
    </citation>
    <scope>NUCLEOTIDE SEQUENCE</scope>
    <source>
        <strain evidence="13">308</strain>
    </source>
</reference>
<sequence length="484" mass="55166">MSFSSRRRNYMLTPHRRDGLLEWMKKMLQHSFVLDALESTGADTFSHFEQLIDEHREYTMNNESSQDGTNTQKVSRLIQLVPTTGVFFTRLPLRRAFLAYDRKYRVSKRRYVCMSFNEVRQIMNLAQVMAFGPPASPERDISENCKEAEPKYRKVFESDFNFPGPKLITFDGDQTLYQDGKNFDSNPKLADYLYRLLKNGVTIAVVTAAGYEYQSEKYELRLSGLLNFLKEKGLSKEECSRFFIFGGECNYLLQLGDDFKLHGVPEHGEGGWMTASKGFIDSPANWTEKDIEELLEASLASVEKSIEDQNLNGLLIRKKRSVGLVPRDKDSLMTREALDEVVLRVQYELNQSNTSLPYCAFNGGKDAWVDVGNKRVGVTVLQHFLGIKKNECLHVGDQFLNTGNDYAARSCCPCIWITSPEETTYILKMILRLAGGRMEISQCRSVELEGVQEPDKVKVNLNDATRRSSMIATMNIYTGEMIGS</sequence>
<dbReference type="EMBL" id="HBFR01019338">
    <property type="protein sequence ID" value="CAD8886806.1"/>
    <property type="molecule type" value="Transcribed_RNA"/>
</dbReference>
<keyword evidence="7" id="KW-0547">Nucleotide-binding</keyword>
<dbReference type="GO" id="GO:0008253">
    <property type="term" value="F:5'-nucleotidase activity"/>
    <property type="evidence" value="ECO:0007669"/>
    <property type="project" value="InterPro"/>
</dbReference>
<evidence type="ECO:0000256" key="12">
    <source>
        <dbReference type="ARBA" id="ARBA00047413"/>
    </source>
</evidence>
<organism evidence="13">
    <name type="scientific">Corethron hystrix</name>
    <dbReference type="NCBI Taxonomy" id="216773"/>
    <lineage>
        <taxon>Eukaryota</taxon>
        <taxon>Sar</taxon>
        <taxon>Stramenopiles</taxon>
        <taxon>Ochrophyta</taxon>
        <taxon>Bacillariophyta</taxon>
        <taxon>Coscinodiscophyceae</taxon>
        <taxon>Corethrophycidae</taxon>
        <taxon>Corethrales</taxon>
        <taxon>Corethraceae</taxon>
        <taxon>Corethron</taxon>
    </lineage>
</organism>
<dbReference type="InterPro" id="IPR023214">
    <property type="entry name" value="HAD_sf"/>
</dbReference>
<evidence type="ECO:0000256" key="11">
    <source>
        <dbReference type="ARBA" id="ARBA00023080"/>
    </source>
</evidence>
<evidence type="ECO:0000256" key="4">
    <source>
        <dbReference type="ARBA" id="ARBA00012894"/>
    </source>
</evidence>
<name>A0A7S1FSJ5_9STRA</name>
<evidence type="ECO:0000256" key="5">
    <source>
        <dbReference type="ARBA" id="ARBA00015544"/>
    </source>
</evidence>
<dbReference type="GO" id="GO:0000287">
    <property type="term" value="F:magnesium ion binding"/>
    <property type="evidence" value="ECO:0007669"/>
    <property type="project" value="InterPro"/>
</dbReference>
<comment type="subunit">
    <text evidence="3">Homotetramer.</text>
</comment>
<keyword evidence="8" id="KW-0378">Hydrolase</keyword>
<dbReference type="GO" id="GO:0005524">
    <property type="term" value="F:ATP binding"/>
    <property type="evidence" value="ECO:0007669"/>
    <property type="project" value="UniProtKB-KW"/>
</dbReference>
<dbReference type="InterPro" id="IPR009453">
    <property type="entry name" value="ISN1"/>
</dbReference>
<comment type="cofactor">
    <cofactor evidence="1">
        <name>Mg(2+)</name>
        <dbReference type="ChEBI" id="CHEBI:18420"/>
    </cofactor>
</comment>
<evidence type="ECO:0000256" key="2">
    <source>
        <dbReference type="ARBA" id="ARBA00005307"/>
    </source>
</evidence>
<keyword evidence="6" id="KW-0479">Metal-binding</keyword>
<dbReference type="GO" id="GO:0071592">
    <property type="term" value="P:nicotinic acid riboside biosynthetic process"/>
    <property type="evidence" value="ECO:0007669"/>
    <property type="project" value="TreeGrafter"/>
</dbReference>
<dbReference type="GO" id="GO:0071590">
    <property type="term" value="P:nicotinamide riboside biosynthetic process"/>
    <property type="evidence" value="ECO:0007669"/>
    <property type="project" value="TreeGrafter"/>
</dbReference>
<dbReference type="PANTHER" id="PTHR28213:SF1">
    <property type="entry name" value="IMP-SPECIFIC 5'-NUCLEOTIDASE 1"/>
    <property type="match status" value="1"/>
</dbReference>
<evidence type="ECO:0000256" key="7">
    <source>
        <dbReference type="ARBA" id="ARBA00022741"/>
    </source>
</evidence>
<dbReference type="EC" id="3.1.3.99" evidence="4"/>
<dbReference type="Pfam" id="PF06437">
    <property type="entry name" value="ISN1"/>
    <property type="match status" value="1"/>
</dbReference>
<keyword evidence="9" id="KW-0067">ATP-binding</keyword>
<evidence type="ECO:0000256" key="1">
    <source>
        <dbReference type="ARBA" id="ARBA00001946"/>
    </source>
</evidence>
<comment type="similarity">
    <text evidence="2">Belongs to the ISN1 family.</text>
</comment>
<protein>
    <recommendedName>
        <fullName evidence="5">IMP-specific 5'-nucleotidase 1</fullName>
        <ecNumber evidence="4">3.1.3.99</ecNumber>
    </recommendedName>
</protein>
<dbReference type="AlphaFoldDB" id="A0A7S1FSJ5"/>
<dbReference type="GO" id="GO:0006190">
    <property type="term" value="P:inosine salvage"/>
    <property type="evidence" value="ECO:0007669"/>
    <property type="project" value="InterPro"/>
</dbReference>
<keyword evidence="11" id="KW-0546">Nucleotide metabolism</keyword>
<evidence type="ECO:0000256" key="3">
    <source>
        <dbReference type="ARBA" id="ARBA00011881"/>
    </source>
</evidence>
<comment type="catalytic activity">
    <reaction evidence="12">
        <text>IMP + H2O = inosine + phosphate</text>
        <dbReference type="Rhea" id="RHEA:27718"/>
        <dbReference type="ChEBI" id="CHEBI:15377"/>
        <dbReference type="ChEBI" id="CHEBI:17596"/>
        <dbReference type="ChEBI" id="CHEBI:43474"/>
        <dbReference type="ChEBI" id="CHEBI:58053"/>
        <dbReference type="EC" id="3.1.3.99"/>
    </reaction>
</comment>
<dbReference type="Gene3D" id="3.40.50.1000">
    <property type="entry name" value="HAD superfamily/HAD-like"/>
    <property type="match status" value="1"/>
</dbReference>
<evidence type="ECO:0000256" key="10">
    <source>
        <dbReference type="ARBA" id="ARBA00022842"/>
    </source>
</evidence>
<evidence type="ECO:0000313" key="13">
    <source>
        <dbReference type="EMBL" id="CAD8886806.1"/>
    </source>
</evidence>
<keyword evidence="10" id="KW-0460">Magnesium</keyword>
<dbReference type="PANTHER" id="PTHR28213">
    <property type="entry name" value="IMP-SPECIFIC 5'-NUCLEOTIDASE 1"/>
    <property type="match status" value="1"/>
</dbReference>
<dbReference type="GO" id="GO:0009117">
    <property type="term" value="P:nucleotide metabolic process"/>
    <property type="evidence" value="ECO:0007669"/>
    <property type="project" value="UniProtKB-KW"/>
</dbReference>
<proteinExistence type="inferred from homology"/>
<dbReference type="SUPFAM" id="SSF56784">
    <property type="entry name" value="HAD-like"/>
    <property type="match status" value="1"/>
</dbReference>
<evidence type="ECO:0000256" key="8">
    <source>
        <dbReference type="ARBA" id="ARBA00022801"/>
    </source>
</evidence>
<gene>
    <name evidence="13" type="ORF">CHYS00102_LOCUS14004</name>
</gene>
<accession>A0A7S1FSJ5</accession>
<evidence type="ECO:0000256" key="6">
    <source>
        <dbReference type="ARBA" id="ARBA00022723"/>
    </source>
</evidence>
<evidence type="ECO:0000256" key="9">
    <source>
        <dbReference type="ARBA" id="ARBA00022840"/>
    </source>
</evidence>
<dbReference type="InterPro" id="IPR036412">
    <property type="entry name" value="HAD-like_sf"/>
</dbReference>